<comment type="caution">
    <text evidence="1">The sequence shown here is derived from an EMBL/GenBank/DDBJ whole genome shotgun (WGS) entry which is preliminary data.</text>
</comment>
<dbReference type="EMBL" id="ACSJ01000007">
    <property type="protein sequence ID" value="EES91247.1"/>
    <property type="molecule type" value="Genomic_DNA"/>
</dbReference>
<reference evidence="1 2" key="1">
    <citation type="submission" date="2009-10" db="EMBL/GenBank/DDBJ databases">
        <authorList>
            <person name="Shrivastava S."/>
            <person name="Brinkac L.B."/>
            <person name="Brown J.L."/>
            <person name="Bruce D.B."/>
            <person name="Detter C."/>
            <person name="Green L.D."/>
            <person name="Munk C.A."/>
            <person name="Rogers Y.C."/>
            <person name="Tapia R."/>
            <person name="Saunders E.S."/>
            <person name="Sims D.R."/>
            <person name="Smith L.A."/>
            <person name="Smith T.J."/>
            <person name="Sutton G."/>
            <person name="Brettin T."/>
        </authorList>
    </citation>
    <scope>NUCLEOTIDE SEQUENCE [LARGE SCALE GENOMIC DNA]</scope>
    <source>
        <strain evidence="2">D str. 1873</strain>
    </source>
</reference>
<evidence type="ECO:0000313" key="2">
    <source>
        <dbReference type="Proteomes" id="UP000006160"/>
    </source>
</evidence>
<sequence>MIKFITEEYLRELYRKKPFNIYELEQEQRLTPGAIEYLSDKKIKISNNTCNNFKDILKANIKTSQDNQEDKMKEIDNRSLNFKKRLCYKLKSIEAKFLVVTSEILKEDVILAQGIMNLNRKIANIRNVVDGNGVLESISMKECKGMNSSNFTMEIGDCFEITEFHMQLKKGNIILKINTLRCMLRELQFEIFEIYKDNNLKNTIMTNVNSIINSLSQLICLAVGGEECQRKI</sequence>
<organism evidence="1 2">
    <name type="scientific">Clostridium botulinum D str. 1873</name>
    <dbReference type="NCBI Taxonomy" id="592027"/>
    <lineage>
        <taxon>Bacteria</taxon>
        <taxon>Bacillati</taxon>
        <taxon>Bacillota</taxon>
        <taxon>Clostridia</taxon>
        <taxon>Eubacteriales</taxon>
        <taxon>Clostridiaceae</taxon>
        <taxon>Clostridium</taxon>
    </lineage>
</organism>
<dbReference type="Proteomes" id="UP000006160">
    <property type="component" value="Unassembled WGS sequence"/>
</dbReference>
<evidence type="ECO:0000313" key="1">
    <source>
        <dbReference type="EMBL" id="EES91247.1"/>
    </source>
</evidence>
<proteinExistence type="predicted"/>
<protein>
    <recommendedName>
        <fullName evidence="3">ATP:cob(I)alamin adenosyltransferase</fullName>
    </recommendedName>
</protein>
<gene>
    <name evidence="1" type="ORF">CLG_B0727</name>
</gene>
<name>A0A9P2G761_CLOBO</name>
<dbReference type="RefSeq" id="WP_003375893.1">
    <property type="nucleotide sequence ID" value="NZ_ACSJ01000007.1"/>
</dbReference>
<dbReference type="AlphaFoldDB" id="A0A9P2G761"/>
<evidence type="ECO:0008006" key="3">
    <source>
        <dbReference type="Google" id="ProtNLM"/>
    </source>
</evidence>
<accession>A0A9P2G761</accession>